<evidence type="ECO:0000313" key="2">
    <source>
        <dbReference type="Proteomes" id="UP000015453"/>
    </source>
</evidence>
<dbReference type="PANTHER" id="PTHR46741">
    <property type="entry name" value="OS09G0413600 PROTEIN"/>
    <property type="match status" value="1"/>
</dbReference>
<dbReference type="EMBL" id="AUSU01002405">
    <property type="protein sequence ID" value="EPS68851.1"/>
    <property type="molecule type" value="Genomic_DNA"/>
</dbReference>
<gene>
    <name evidence="1" type="ORF">M569_05917</name>
</gene>
<feature type="non-terminal residue" evidence="1">
    <location>
        <position position="96"/>
    </location>
</feature>
<organism evidence="1 2">
    <name type="scientific">Genlisea aurea</name>
    <dbReference type="NCBI Taxonomy" id="192259"/>
    <lineage>
        <taxon>Eukaryota</taxon>
        <taxon>Viridiplantae</taxon>
        <taxon>Streptophyta</taxon>
        <taxon>Embryophyta</taxon>
        <taxon>Tracheophyta</taxon>
        <taxon>Spermatophyta</taxon>
        <taxon>Magnoliopsida</taxon>
        <taxon>eudicotyledons</taxon>
        <taxon>Gunneridae</taxon>
        <taxon>Pentapetalae</taxon>
        <taxon>asterids</taxon>
        <taxon>lamiids</taxon>
        <taxon>Lamiales</taxon>
        <taxon>Lentibulariaceae</taxon>
        <taxon>Genlisea</taxon>
    </lineage>
</organism>
<comment type="caution">
    <text evidence="1">The sequence shown here is derived from an EMBL/GenBank/DDBJ whole genome shotgun (WGS) entry which is preliminary data.</text>
</comment>
<dbReference type="OrthoDB" id="772197at2759"/>
<proteinExistence type="predicted"/>
<reference evidence="1 2" key="1">
    <citation type="journal article" date="2013" name="BMC Genomics">
        <title>The miniature genome of a carnivorous plant Genlisea aurea contains a low number of genes and short non-coding sequences.</title>
        <authorList>
            <person name="Leushkin E.V."/>
            <person name="Sutormin R.A."/>
            <person name="Nabieva E.R."/>
            <person name="Penin A.A."/>
            <person name="Kondrashov A.S."/>
            <person name="Logacheva M.D."/>
        </authorList>
    </citation>
    <scope>NUCLEOTIDE SEQUENCE [LARGE SCALE GENOMIC DNA]</scope>
</reference>
<evidence type="ECO:0000313" key="1">
    <source>
        <dbReference type="EMBL" id="EPS68851.1"/>
    </source>
</evidence>
<name>S8CVC1_9LAMI</name>
<dbReference type="AlphaFoldDB" id="S8CVC1"/>
<sequence length="96" mass="11182">RCDSDCDSDLDDVLKEHQDFVKQMKAAMRSSGRHGGILPTISEESEALAEDFKPLEIERKIDYKDVMDQVQKFYRCYTEKMRKLDVLSYQTLQAIS</sequence>
<dbReference type="Proteomes" id="UP000015453">
    <property type="component" value="Unassembled WGS sequence"/>
</dbReference>
<accession>S8CVC1</accession>
<keyword evidence="2" id="KW-1185">Reference proteome</keyword>
<protein>
    <submittedName>
        <fullName evidence="1">Uncharacterized protein</fullName>
    </submittedName>
</protein>
<feature type="non-terminal residue" evidence="1">
    <location>
        <position position="1"/>
    </location>
</feature>
<dbReference type="PANTHER" id="PTHR46741:SF4">
    <property type="entry name" value="FINGER FYVE DOMAIN PROTEIN, PUTATIVE (DUF1666)-RELATED"/>
    <property type="match status" value="1"/>
</dbReference>